<accession>A0A0L6UVB3</accession>
<keyword evidence="3" id="KW-1185">Reference proteome</keyword>
<keyword evidence="1" id="KW-0472">Membrane</keyword>
<organism evidence="2 3">
    <name type="scientific">Puccinia sorghi</name>
    <dbReference type="NCBI Taxonomy" id="27349"/>
    <lineage>
        <taxon>Eukaryota</taxon>
        <taxon>Fungi</taxon>
        <taxon>Dikarya</taxon>
        <taxon>Basidiomycota</taxon>
        <taxon>Pucciniomycotina</taxon>
        <taxon>Pucciniomycetes</taxon>
        <taxon>Pucciniales</taxon>
        <taxon>Pucciniaceae</taxon>
        <taxon>Puccinia</taxon>
    </lineage>
</organism>
<gene>
    <name evidence="2" type="ORF">VP01_3651g2</name>
</gene>
<keyword evidence="1" id="KW-1133">Transmembrane helix</keyword>
<name>A0A0L6UVB3_9BASI</name>
<dbReference type="VEuPathDB" id="FungiDB:VP01_3651g2"/>
<protein>
    <submittedName>
        <fullName evidence="2">Uncharacterized protein</fullName>
    </submittedName>
</protein>
<proteinExistence type="predicted"/>
<evidence type="ECO:0000313" key="2">
    <source>
        <dbReference type="EMBL" id="KNZ52202.1"/>
    </source>
</evidence>
<evidence type="ECO:0000313" key="3">
    <source>
        <dbReference type="Proteomes" id="UP000037035"/>
    </source>
</evidence>
<keyword evidence="1" id="KW-0812">Transmembrane</keyword>
<evidence type="ECO:0000256" key="1">
    <source>
        <dbReference type="SAM" id="Phobius"/>
    </source>
</evidence>
<dbReference type="EMBL" id="LAVV01008670">
    <property type="protein sequence ID" value="KNZ52202.1"/>
    <property type="molecule type" value="Genomic_DNA"/>
</dbReference>
<dbReference type="Proteomes" id="UP000037035">
    <property type="component" value="Unassembled WGS sequence"/>
</dbReference>
<sequence length="86" mass="9418">MALDTKCHESSPGVLFCFLSCLQLSIYAGSLLIGAGIVPILKVLNQKRLNTPHIIIANNTTTKKRLLNNQPDVFVKISAEYFEEGG</sequence>
<feature type="transmembrane region" description="Helical" evidence="1">
    <location>
        <begin position="13"/>
        <end position="41"/>
    </location>
</feature>
<reference evidence="2 3" key="1">
    <citation type="submission" date="2015-08" db="EMBL/GenBank/DDBJ databases">
        <title>Next Generation Sequencing and Analysis of the Genome of Puccinia sorghi L Schw, the Causal Agent of Maize Common Rust.</title>
        <authorList>
            <person name="Rochi L."/>
            <person name="Burguener G."/>
            <person name="Darino M."/>
            <person name="Turjanski A."/>
            <person name="Kreff E."/>
            <person name="Dieguez M.J."/>
            <person name="Sacco F."/>
        </authorList>
    </citation>
    <scope>NUCLEOTIDE SEQUENCE [LARGE SCALE GENOMIC DNA]</scope>
    <source>
        <strain evidence="2 3">RO10H11247</strain>
    </source>
</reference>
<dbReference type="AlphaFoldDB" id="A0A0L6UVB3"/>
<comment type="caution">
    <text evidence="2">The sequence shown here is derived from an EMBL/GenBank/DDBJ whole genome shotgun (WGS) entry which is preliminary data.</text>
</comment>